<dbReference type="PANTHER" id="PTHR43569:SF1">
    <property type="entry name" value="BLL3371 PROTEIN"/>
    <property type="match status" value="1"/>
</dbReference>
<dbReference type="InterPro" id="IPR006680">
    <property type="entry name" value="Amidohydro-rel"/>
</dbReference>
<dbReference type="GO" id="GO:0016787">
    <property type="term" value="F:hydrolase activity"/>
    <property type="evidence" value="ECO:0007669"/>
    <property type="project" value="UniProtKB-KW"/>
</dbReference>
<dbReference type="AlphaFoldDB" id="A0A1H7F8M9"/>
<keyword evidence="4" id="KW-1185">Reference proteome</keyword>
<keyword evidence="3" id="KW-0378">Hydrolase</keyword>
<comment type="similarity">
    <text evidence="1">Belongs to the metallo-dependent hydrolases superfamily.</text>
</comment>
<name>A0A1H7F8M9_9NOCA</name>
<dbReference type="SUPFAM" id="SSF51556">
    <property type="entry name" value="Metallo-dependent hydrolases"/>
    <property type="match status" value="1"/>
</dbReference>
<dbReference type="InterPro" id="IPR052350">
    <property type="entry name" value="Metallo-dep_Lactonases"/>
</dbReference>
<accession>A0A1H7F8M9</accession>
<proteinExistence type="inferred from homology"/>
<dbReference type="RefSeq" id="WP_072754286.1">
    <property type="nucleotide sequence ID" value="NZ_FOAW01000001.1"/>
</dbReference>
<evidence type="ECO:0000313" key="4">
    <source>
        <dbReference type="Proteomes" id="UP000198677"/>
    </source>
</evidence>
<dbReference type="EMBL" id="FOAW01000001">
    <property type="protein sequence ID" value="SEK19575.1"/>
    <property type="molecule type" value="Genomic_DNA"/>
</dbReference>
<sequence>MADNTATAIVDPHVHHWLPSSRPWYPLMQERDGARPSTLGDLSRLAHDYTAADYLVDSSGYEVRAIVHVSAVSRTGTHLDELEWIGELARADGWPAAAIGTVDPAAGWTSIRADLDAQRRSPLFRGIRVLRGLRPDSEVTAPLLDYLRRHSLVFDLVAHPRSMPGWAEALRGREDLVVVLEHAGWPIAAADFGEWSAALALLGARENVQCKISGLGMALRTLDGAVQRPWVLRCLEVFGPRRAMFASNFPVDRMYGEFDRLYDGYQAAAAQFDAADRSALFETNARRVYGLLPR</sequence>
<feature type="domain" description="Amidohydrolase-related" evidence="2">
    <location>
        <begin position="10"/>
        <end position="291"/>
    </location>
</feature>
<dbReference type="InterPro" id="IPR032466">
    <property type="entry name" value="Metal_Hydrolase"/>
</dbReference>
<dbReference type="PANTHER" id="PTHR43569">
    <property type="entry name" value="AMIDOHYDROLASE"/>
    <property type="match status" value="1"/>
</dbReference>
<dbReference type="OrthoDB" id="5450317at2"/>
<protein>
    <submittedName>
        <fullName evidence="3">Predicted metal-dependent hydrolase, TIM-barrel fold</fullName>
    </submittedName>
</protein>
<dbReference type="Pfam" id="PF04909">
    <property type="entry name" value="Amidohydro_2"/>
    <property type="match status" value="1"/>
</dbReference>
<gene>
    <name evidence="3" type="ORF">SAMN05444583_10112</name>
</gene>
<evidence type="ECO:0000256" key="1">
    <source>
        <dbReference type="ARBA" id="ARBA00038310"/>
    </source>
</evidence>
<organism evidence="3 4">
    <name type="scientific">Rhodococcus maanshanensis</name>
    <dbReference type="NCBI Taxonomy" id="183556"/>
    <lineage>
        <taxon>Bacteria</taxon>
        <taxon>Bacillati</taxon>
        <taxon>Actinomycetota</taxon>
        <taxon>Actinomycetes</taxon>
        <taxon>Mycobacteriales</taxon>
        <taxon>Nocardiaceae</taxon>
        <taxon>Rhodococcus</taxon>
    </lineage>
</organism>
<reference evidence="4" key="1">
    <citation type="submission" date="2016-10" db="EMBL/GenBank/DDBJ databases">
        <authorList>
            <person name="Varghese N."/>
            <person name="Submissions S."/>
        </authorList>
    </citation>
    <scope>NUCLEOTIDE SEQUENCE [LARGE SCALE GENOMIC DNA]</scope>
    <source>
        <strain evidence="4">DSM 44675</strain>
    </source>
</reference>
<evidence type="ECO:0000313" key="3">
    <source>
        <dbReference type="EMBL" id="SEK19575.1"/>
    </source>
</evidence>
<evidence type="ECO:0000259" key="2">
    <source>
        <dbReference type="Pfam" id="PF04909"/>
    </source>
</evidence>
<dbReference type="Gene3D" id="3.20.20.140">
    <property type="entry name" value="Metal-dependent hydrolases"/>
    <property type="match status" value="1"/>
</dbReference>
<dbReference type="Proteomes" id="UP000198677">
    <property type="component" value="Unassembled WGS sequence"/>
</dbReference>